<dbReference type="InterPro" id="IPR016181">
    <property type="entry name" value="Acyl_CoA_acyltransferase"/>
</dbReference>
<protein>
    <recommendedName>
        <fullName evidence="1">N-acetyltransferase domain-containing protein</fullName>
    </recommendedName>
</protein>
<accession>A0A517MTB9</accession>
<reference evidence="2 3" key="1">
    <citation type="submission" date="2019-02" db="EMBL/GenBank/DDBJ databases">
        <title>Deep-cultivation of Planctomycetes and their phenomic and genomic characterization uncovers novel biology.</title>
        <authorList>
            <person name="Wiegand S."/>
            <person name="Jogler M."/>
            <person name="Boedeker C."/>
            <person name="Pinto D."/>
            <person name="Vollmers J."/>
            <person name="Rivas-Marin E."/>
            <person name="Kohn T."/>
            <person name="Peeters S.H."/>
            <person name="Heuer A."/>
            <person name="Rast P."/>
            <person name="Oberbeckmann S."/>
            <person name="Bunk B."/>
            <person name="Jeske O."/>
            <person name="Meyerdierks A."/>
            <person name="Storesund J.E."/>
            <person name="Kallscheuer N."/>
            <person name="Luecker S."/>
            <person name="Lage O.M."/>
            <person name="Pohl T."/>
            <person name="Merkel B.J."/>
            <person name="Hornburger P."/>
            <person name="Mueller R.-W."/>
            <person name="Bruemmer F."/>
            <person name="Labrenz M."/>
            <person name="Spormann A.M."/>
            <person name="Op den Camp H."/>
            <person name="Overmann J."/>
            <person name="Amann R."/>
            <person name="Jetten M.S.M."/>
            <person name="Mascher T."/>
            <person name="Medema M.H."/>
            <person name="Devos D.P."/>
            <person name="Kaster A.-K."/>
            <person name="Ovreas L."/>
            <person name="Rohde M."/>
            <person name="Galperin M.Y."/>
            <person name="Jogler C."/>
        </authorList>
    </citation>
    <scope>NUCLEOTIDE SEQUENCE [LARGE SCALE GENOMIC DNA]</scope>
    <source>
        <strain evidence="2 3">HG15A2</strain>
    </source>
</reference>
<dbReference type="Pfam" id="PF13508">
    <property type="entry name" value="Acetyltransf_7"/>
    <property type="match status" value="1"/>
</dbReference>
<dbReference type="KEGG" id="amob:HG15A2_14000"/>
<dbReference type="Gene3D" id="3.40.630.30">
    <property type="match status" value="1"/>
</dbReference>
<evidence type="ECO:0000313" key="3">
    <source>
        <dbReference type="Proteomes" id="UP000319852"/>
    </source>
</evidence>
<dbReference type="Proteomes" id="UP000319852">
    <property type="component" value="Chromosome"/>
</dbReference>
<dbReference type="SUPFAM" id="SSF55729">
    <property type="entry name" value="Acyl-CoA N-acyltransferases (Nat)"/>
    <property type="match status" value="1"/>
</dbReference>
<dbReference type="AlphaFoldDB" id="A0A517MTB9"/>
<feature type="domain" description="N-acetyltransferase" evidence="1">
    <location>
        <begin position="12"/>
        <end position="178"/>
    </location>
</feature>
<dbReference type="CDD" id="cd04301">
    <property type="entry name" value="NAT_SF"/>
    <property type="match status" value="1"/>
</dbReference>
<dbReference type="PROSITE" id="PS51186">
    <property type="entry name" value="GNAT"/>
    <property type="match status" value="1"/>
</dbReference>
<dbReference type="EMBL" id="CP036263">
    <property type="protein sequence ID" value="QDS98128.1"/>
    <property type="molecule type" value="Genomic_DNA"/>
</dbReference>
<name>A0A517MTB9_9BACT</name>
<organism evidence="2 3">
    <name type="scientific">Adhaeretor mobilis</name>
    <dbReference type="NCBI Taxonomy" id="1930276"/>
    <lineage>
        <taxon>Bacteria</taxon>
        <taxon>Pseudomonadati</taxon>
        <taxon>Planctomycetota</taxon>
        <taxon>Planctomycetia</taxon>
        <taxon>Pirellulales</taxon>
        <taxon>Lacipirellulaceae</taxon>
        <taxon>Adhaeretor</taxon>
    </lineage>
</organism>
<sequence length="193" mass="21486">MTSEDPIRIETLLADDIDEPLARSVSELLCRVWPKPGRTVETRVEQFLAERGVYQGPPEQAPRSFLIREGSKPIAFSSILSRTIRTEAGRMTIAGLAKVCTDPEQRGHGLGEKIVRAALAPIDDGSFPLVLFQTDVSVQPFYEKLGSRRVENRIVNSLADDPEADAFWHPVIMIYPKEAQWPEGTIDLQGPGY</sequence>
<dbReference type="GO" id="GO:0016747">
    <property type="term" value="F:acyltransferase activity, transferring groups other than amino-acyl groups"/>
    <property type="evidence" value="ECO:0007669"/>
    <property type="project" value="InterPro"/>
</dbReference>
<keyword evidence="3" id="KW-1185">Reference proteome</keyword>
<gene>
    <name evidence="2" type="ORF">HG15A2_14000</name>
</gene>
<dbReference type="OrthoDB" id="263949at2"/>
<evidence type="ECO:0000313" key="2">
    <source>
        <dbReference type="EMBL" id="QDS98128.1"/>
    </source>
</evidence>
<evidence type="ECO:0000259" key="1">
    <source>
        <dbReference type="PROSITE" id="PS51186"/>
    </source>
</evidence>
<dbReference type="RefSeq" id="WP_145059057.1">
    <property type="nucleotide sequence ID" value="NZ_CP036263.1"/>
</dbReference>
<dbReference type="InterPro" id="IPR000182">
    <property type="entry name" value="GNAT_dom"/>
</dbReference>
<proteinExistence type="predicted"/>